<gene>
    <name evidence="1" type="ORF">GMARGA_LOCUS15195</name>
</gene>
<dbReference type="EMBL" id="CAJVQB010010364">
    <property type="protein sequence ID" value="CAG8739191.1"/>
    <property type="molecule type" value="Genomic_DNA"/>
</dbReference>
<evidence type="ECO:0000313" key="1">
    <source>
        <dbReference type="EMBL" id="CAG8739191.1"/>
    </source>
</evidence>
<organism evidence="1 2">
    <name type="scientific">Gigaspora margarita</name>
    <dbReference type="NCBI Taxonomy" id="4874"/>
    <lineage>
        <taxon>Eukaryota</taxon>
        <taxon>Fungi</taxon>
        <taxon>Fungi incertae sedis</taxon>
        <taxon>Mucoromycota</taxon>
        <taxon>Glomeromycotina</taxon>
        <taxon>Glomeromycetes</taxon>
        <taxon>Diversisporales</taxon>
        <taxon>Gigasporaceae</taxon>
        <taxon>Gigaspora</taxon>
    </lineage>
</organism>
<reference evidence="1 2" key="1">
    <citation type="submission" date="2021-06" db="EMBL/GenBank/DDBJ databases">
        <authorList>
            <person name="Kallberg Y."/>
            <person name="Tangrot J."/>
            <person name="Rosling A."/>
        </authorList>
    </citation>
    <scope>NUCLEOTIDE SEQUENCE [LARGE SCALE GENOMIC DNA]</scope>
    <source>
        <strain evidence="1 2">120-4 pot B 10/14</strain>
    </source>
</reference>
<feature type="non-terminal residue" evidence="1">
    <location>
        <position position="1"/>
    </location>
</feature>
<comment type="caution">
    <text evidence="1">The sequence shown here is derived from an EMBL/GenBank/DDBJ whole genome shotgun (WGS) entry which is preliminary data.</text>
</comment>
<keyword evidence="2" id="KW-1185">Reference proteome</keyword>
<accession>A0ABN7V747</accession>
<sequence>IKTILLNPKDTSLYNKNLRSWAKDKFILEKIVPGNYRVLVKATNNPVLIVEKFYDVLCHTHEIRSTSYQGINCAIAISEDNKWVPKAPSVARLSRTCQWNLGAKAQQIENKPQGNCTLVNELYTNNIFNEEKILDTIEISDANYEIDLNNDIIGIKIN</sequence>
<proteinExistence type="predicted"/>
<name>A0ABN7V747_GIGMA</name>
<dbReference type="Proteomes" id="UP000789901">
    <property type="component" value="Unassembled WGS sequence"/>
</dbReference>
<evidence type="ECO:0000313" key="2">
    <source>
        <dbReference type="Proteomes" id="UP000789901"/>
    </source>
</evidence>
<protein>
    <submittedName>
        <fullName evidence="1">124_t:CDS:1</fullName>
    </submittedName>
</protein>